<gene>
    <name evidence="1" type="ORF">MJG53_001872</name>
</gene>
<evidence type="ECO:0000313" key="1">
    <source>
        <dbReference type="EMBL" id="KAI4590823.1"/>
    </source>
</evidence>
<dbReference type="EMBL" id="CM043026">
    <property type="protein sequence ID" value="KAI4590823.1"/>
    <property type="molecule type" value="Genomic_DNA"/>
</dbReference>
<reference evidence="1" key="1">
    <citation type="submission" date="2022-03" db="EMBL/GenBank/DDBJ databases">
        <title>Genomic analyses of argali, domestic sheep and their hybrids provide insights into chromosomal evolution, heterosis and genetic basis of agronomic traits.</title>
        <authorList>
            <person name="Li M."/>
        </authorList>
    </citation>
    <scope>NUCLEOTIDE SEQUENCE</scope>
    <source>
        <strain evidence="1">F1 hybrid</strain>
    </source>
</reference>
<evidence type="ECO:0000313" key="2">
    <source>
        <dbReference type="Proteomes" id="UP001057279"/>
    </source>
</evidence>
<organism evidence="1 2">
    <name type="scientific">Ovis ammon polii x Ovis aries</name>
    <dbReference type="NCBI Taxonomy" id="2918886"/>
    <lineage>
        <taxon>Eukaryota</taxon>
        <taxon>Metazoa</taxon>
        <taxon>Chordata</taxon>
        <taxon>Craniata</taxon>
        <taxon>Vertebrata</taxon>
        <taxon>Euteleostomi</taxon>
        <taxon>Mammalia</taxon>
        <taxon>Eutheria</taxon>
        <taxon>Laurasiatheria</taxon>
        <taxon>Artiodactyla</taxon>
        <taxon>Ruminantia</taxon>
        <taxon>Pecora</taxon>
        <taxon>Bovidae</taxon>
        <taxon>Caprinae</taxon>
        <taxon>Ovis</taxon>
    </lineage>
</organism>
<comment type="caution">
    <text evidence="1">The sequence shown here is derived from an EMBL/GenBank/DDBJ whole genome shotgun (WGS) entry which is preliminary data.</text>
</comment>
<protein>
    <submittedName>
        <fullName evidence="1">Uncharacterized protein</fullName>
    </submittedName>
</protein>
<dbReference type="Proteomes" id="UP001057279">
    <property type="component" value="Linkage Group LG01"/>
</dbReference>
<sequence length="561" mass="63271">MAVATRLTWMQEKKLQNYFGEKQFSLLYKASVHGFSTNSLLQICSRQGPTLTVIYSKDRIVAAYMHKNYGEGNYLITVFVFQETTTTECKVGPFKLLMSFDEDPGGNLEVSMHLKEKTMYFSVNAKKKLGLLQNYISFQDCEVFRCEDLLDERRMNGITVLKESLLCAIRSYIPYGGLVHKIRILLLGPVGAGKSSFFNSVRSIFRGHVTNQALVGSNPTGTSEKYRTYFIKDGKDNNTLPFILCDSMGLSEKEGLDMDDIHCILEGHFPDRYQFNSLKLRPKGIGNHTGCPLLKDRIHCVAFVFNANSVGELSHEMVEKIKKIQRELIKSDVVHVVLLTHVDTLDLITKGDLIDIYKCVPVKLKLEAVHRKLGFALSDIFVVSNYTSEWELEPVIDVLILSALKEMLWAADDFLENLPLEKTGACQEVHEYANSGESVLQLGLNIYILMIEENMVQLGKSDGYKVPVSQKLKRDEERLRNREIILICGIAKPDENMTGNIKLIFKVREGGFCLVALIKVSRTPVGPIVTESVLVKQSVKSGGPDSFMKLPMKDQTLNHED</sequence>
<name>A0ACB9VLY3_9CETA</name>
<accession>A0ACB9VLY3</accession>
<keyword evidence="2" id="KW-1185">Reference proteome</keyword>
<proteinExistence type="predicted"/>